<dbReference type="InterPro" id="IPR011008">
    <property type="entry name" value="Dimeric_a/b-barrel"/>
</dbReference>
<dbReference type="InterPro" id="IPR036390">
    <property type="entry name" value="WH_DNA-bd_sf"/>
</dbReference>
<dbReference type="PANTHER" id="PTHR30154">
    <property type="entry name" value="LEUCINE-RESPONSIVE REGULATORY PROTEIN"/>
    <property type="match status" value="1"/>
</dbReference>
<protein>
    <submittedName>
        <fullName evidence="5">Lrp/AsnC family transcriptional regulator</fullName>
    </submittedName>
</protein>
<dbReference type="InterPro" id="IPR011991">
    <property type="entry name" value="ArsR-like_HTH"/>
</dbReference>
<organism evidence="5 6">
    <name type="scientific">Paracoccus aerius</name>
    <dbReference type="NCBI Taxonomy" id="1915382"/>
    <lineage>
        <taxon>Bacteria</taxon>
        <taxon>Pseudomonadati</taxon>
        <taxon>Pseudomonadota</taxon>
        <taxon>Alphaproteobacteria</taxon>
        <taxon>Rhodobacterales</taxon>
        <taxon>Paracoccaceae</taxon>
        <taxon>Paracoccus</taxon>
    </lineage>
</organism>
<evidence type="ECO:0000256" key="3">
    <source>
        <dbReference type="ARBA" id="ARBA00023163"/>
    </source>
</evidence>
<proteinExistence type="predicted"/>
<dbReference type="Proteomes" id="UP000644749">
    <property type="component" value="Unassembled WGS sequence"/>
</dbReference>
<dbReference type="PANTHER" id="PTHR30154:SF34">
    <property type="entry name" value="TRANSCRIPTIONAL REGULATOR AZLB"/>
    <property type="match status" value="1"/>
</dbReference>
<keyword evidence="2" id="KW-0238">DNA-binding</keyword>
<dbReference type="InterPro" id="IPR019885">
    <property type="entry name" value="Tscrpt_reg_HTH_AsnC-type_CS"/>
</dbReference>
<keyword evidence="3" id="KW-0804">Transcription</keyword>
<evidence type="ECO:0000259" key="4">
    <source>
        <dbReference type="PROSITE" id="PS50956"/>
    </source>
</evidence>
<reference evidence="5 6" key="1">
    <citation type="submission" date="2021-01" db="EMBL/GenBank/DDBJ databases">
        <title>011410 draft genome.</title>
        <authorList>
            <person name="Lang L."/>
        </authorList>
    </citation>
    <scope>NUCLEOTIDE SEQUENCE [LARGE SCALE GENOMIC DNA]</scope>
    <source>
        <strain evidence="5 6">KCTC 42845</strain>
    </source>
</reference>
<dbReference type="Pfam" id="PF01037">
    <property type="entry name" value="AsnC_trans_reg"/>
    <property type="match status" value="1"/>
</dbReference>
<dbReference type="PRINTS" id="PR00033">
    <property type="entry name" value="HTHASNC"/>
</dbReference>
<keyword evidence="6" id="KW-1185">Reference proteome</keyword>
<feature type="domain" description="HTH asnC-type" evidence="4">
    <location>
        <begin position="7"/>
        <end position="68"/>
    </location>
</feature>
<dbReference type="CDD" id="cd00090">
    <property type="entry name" value="HTH_ARSR"/>
    <property type="match status" value="1"/>
</dbReference>
<sequence length="156" mass="17407">MNQTYQLDQIDRRILQELQVDAGLSNQDLAERVGSSAASCWRRVKAMQEAGVLGPAVRLVDPAALGRGLDIFCEIRMKSQNRANRAAFESFIAAQEDVVACYSISGDWDYLLHIVARDMADYEKVLMQGILNHDAIANSSSKFVLRRIKHQTALPV</sequence>
<dbReference type="InterPro" id="IPR019887">
    <property type="entry name" value="Tscrpt_reg_AsnC/Lrp_C"/>
</dbReference>
<dbReference type="InterPro" id="IPR019888">
    <property type="entry name" value="Tscrpt_reg_AsnC-like"/>
</dbReference>
<dbReference type="RefSeq" id="WP_191311135.1">
    <property type="nucleotide sequence ID" value="NZ_BNCL01000012.1"/>
</dbReference>
<dbReference type="PROSITE" id="PS00519">
    <property type="entry name" value="HTH_ASNC_1"/>
    <property type="match status" value="1"/>
</dbReference>
<dbReference type="Gene3D" id="3.30.70.920">
    <property type="match status" value="1"/>
</dbReference>
<dbReference type="SUPFAM" id="SSF46785">
    <property type="entry name" value="Winged helix' DNA-binding domain"/>
    <property type="match status" value="1"/>
</dbReference>
<evidence type="ECO:0000256" key="2">
    <source>
        <dbReference type="ARBA" id="ARBA00023125"/>
    </source>
</evidence>
<dbReference type="EMBL" id="JAESHT010000007">
    <property type="protein sequence ID" value="MBL3673954.1"/>
    <property type="molecule type" value="Genomic_DNA"/>
</dbReference>
<accession>A0ABS1S5G7</accession>
<dbReference type="Gene3D" id="1.10.10.10">
    <property type="entry name" value="Winged helix-like DNA-binding domain superfamily/Winged helix DNA-binding domain"/>
    <property type="match status" value="1"/>
</dbReference>
<dbReference type="PROSITE" id="PS50956">
    <property type="entry name" value="HTH_ASNC_2"/>
    <property type="match status" value="1"/>
</dbReference>
<name>A0ABS1S5G7_9RHOB</name>
<gene>
    <name evidence="5" type="ORF">JL111_10685</name>
</gene>
<evidence type="ECO:0000313" key="5">
    <source>
        <dbReference type="EMBL" id="MBL3673954.1"/>
    </source>
</evidence>
<dbReference type="SMART" id="SM00344">
    <property type="entry name" value="HTH_ASNC"/>
    <property type="match status" value="1"/>
</dbReference>
<dbReference type="Pfam" id="PF13412">
    <property type="entry name" value="HTH_24"/>
    <property type="match status" value="1"/>
</dbReference>
<comment type="caution">
    <text evidence="5">The sequence shown here is derived from an EMBL/GenBank/DDBJ whole genome shotgun (WGS) entry which is preliminary data.</text>
</comment>
<dbReference type="InterPro" id="IPR000485">
    <property type="entry name" value="AsnC-type_HTH_dom"/>
</dbReference>
<evidence type="ECO:0000256" key="1">
    <source>
        <dbReference type="ARBA" id="ARBA00023015"/>
    </source>
</evidence>
<dbReference type="SUPFAM" id="SSF54909">
    <property type="entry name" value="Dimeric alpha+beta barrel"/>
    <property type="match status" value="1"/>
</dbReference>
<evidence type="ECO:0000313" key="6">
    <source>
        <dbReference type="Proteomes" id="UP000644749"/>
    </source>
</evidence>
<keyword evidence="1" id="KW-0805">Transcription regulation</keyword>
<dbReference type="InterPro" id="IPR036388">
    <property type="entry name" value="WH-like_DNA-bd_sf"/>
</dbReference>